<feature type="domain" description="Rod shape-determining protein MreC beta-barrel core" evidence="8">
    <location>
        <begin position="123"/>
        <end position="269"/>
    </location>
</feature>
<keyword evidence="10" id="KW-1185">Reference proteome</keyword>
<sequence length="299" mass="31737">MKPVFSKQPSVGGRLLVLGGLSLVLVLVGSRLDFMAPLRSQLSVVSAPFYWLLDVPHRIGDQFSGMLTSRRELVAENERLRAEALILNAKLQKYIELRAENVRLRGLMNSAERLSDTVVVAEVVGVASDPSRHKLTVDKGTDQGAYVGQPVIDANGLLGQLVEVGKIHSRVLLITDSAHALPVRVSRNGLRAVAEGTGLIDELSLAHVAATTDIRVGDLLVSSGLGGRFPSGYPVGEVTEVTIDPGKPFAEVRARPMAKLDRSRNVLLVFGNVASQEAPSPIAGGDDAQSSDESSGAAP</sequence>
<dbReference type="GO" id="GO:0008360">
    <property type="term" value="P:regulation of cell shape"/>
    <property type="evidence" value="ECO:0007669"/>
    <property type="project" value="UniProtKB-KW"/>
</dbReference>
<evidence type="ECO:0000256" key="2">
    <source>
        <dbReference type="ARBA" id="ARBA00013855"/>
    </source>
</evidence>
<accession>A0A7T4US15</accession>
<dbReference type="InterPro" id="IPR055342">
    <property type="entry name" value="MreC_beta-barrel_core"/>
</dbReference>
<reference evidence="9 10" key="1">
    <citation type="submission" date="2020-12" db="EMBL/GenBank/DDBJ databases">
        <authorList>
            <person name="Shan Y."/>
        </authorList>
    </citation>
    <scope>NUCLEOTIDE SEQUENCE [LARGE SCALE GENOMIC DNA]</scope>
    <source>
        <strain evidence="10">csc3.9</strain>
    </source>
</reference>
<feature type="region of interest" description="Disordered" evidence="7">
    <location>
        <begin position="277"/>
        <end position="299"/>
    </location>
</feature>
<gene>
    <name evidence="9" type="primary">mreC</name>
    <name evidence="9" type="ORF">I6N98_03995</name>
</gene>
<dbReference type="GO" id="GO:0005886">
    <property type="term" value="C:plasma membrane"/>
    <property type="evidence" value="ECO:0007669"/>
    <property type="project" value="TreeGrafter"/>
</dbReference>
<evidence type="ECO:0000256" key="5">
    <source>
        <dbReference type="PIRNR" id="PIRNR038471"/>
    </source>
</evidence>
<evidence type="ECO:0000256" key="6">
    <source>
        <dbReference type="SAM" id="Coils"/>
    </source>
</evidence>
<dbReference type="RefSeq" id="WP_198571538.1">
    <property type="nucleotide sequence ID" value="NZ_CP066167.1"/>
</dbReference>
<keyword evidence="6" id="KW-0175">Coiled coil</keyword>
<dbReference type="InterPro" id="IPR007221">
    <property type="entry name" value="MreC"/>
</dbReference>
<comment type="function">
    <text evidence="5">Involved in formation and maintenance of cell shape.</text>
</comment>
<dbReference type="NCBIfam" id="TIGR00219">
    <property type="entry name" value="mreC"/>
    <property type="match status" value="1"/>
</dbReference>
<dbReference type="Gene3D" id="2.40.10.350">
    <property type="entry name" value="Rod shape-determining protein MreC, domain 2"/>
    <property type="match status" value="1"/>
</dbReference>
<evidence type="ECO:0000256" key="3">
    <source>
        <dbReference type="ARBA" id="ARBA00022960"/>
    </source>
</evidence>
<comment type="similarity">
    <text evidence="1 5">Belongs to the MreC family.</text>
</comment>
<dbReference type="InterPro" id="IPR042175">
    <property type="entry name" value="Cell/Rod_MreC_2"/>
</dbReference>
<dbReference type="PANTHER" id="PTHR34138">
    <property type="entry name" value="CELL SHAPE-DETERMINING PROTEIN MREC"/>
    <property type="match status" value="1"/>
</dbReference>
<dbReference type="Gene3D" id="2.40.10.340">
    <property type="entry name" value="Rod shape-determining protein MreC, domain 1"/>
    <property type="match status" value="1"/>
</dbReference>
<dbReference type="Pfam" id="PF04085">
    <property type="entry name" value="MreC"/>
    <property type="match status" value="1"/>
</dbReference>
<dbReference type="PANTHER" id="PTHR34138:SF1">
    <property type="entry name" value="CELL SHAPE-DETERMINING PROTEIN MREC"/>
    <property type="match status" value="1"/>
</dbReference>
<dbReference type="EMBL" id="CP066167">
    <property type="protein sequence ID" value="QQD20062.1"/>
    <property type="molecule type" value="Genomic_DNA"/>
</dbReference>
<dbReference type="Proteomes" id="UP000596063">
    <property type="component" value="Chromosome"/>
</dbReference>
<organism evidence="9 10">
    <name type="scientific">Spongiibacter nanhainus</name>
    <dbReference type="NCBI Taxonomy" id="2794344"/>
    <lineage>
        <taxon>Bacteria</taxon>
        <taxon>Pseudomonadati</taxon>
        <taxon>Pseudomonadota</taxon>
        <taxon>Gammaproteobacteria</taxon>
        <taxon>Cellvibrionales</taxon>
        <taxon>Spongiibacteraceae</taxon>
        <taxon>Spongiibacter</taxon>
    </lineage>
</organism>
<dbReference type="InterPro" id="IPR042177">
    <property type="entry name" value="Cell/Rod_1"/>
</dbReference>
<dbReference type="KEGG" id="snan:I6N98_03995"/>
<evidence type="ECO:0000313" key="10">
    <source>
        <dbReference type="Proteomes" id="UP000596063"/>
    </source>
</evidence>
<evidence type="ECO:0000256" key="4">
    <source>
        <dbReference type="ARBA" id="ARBA00032089"/>
    </source>
</evidence>
<dbReference type="AlphaFoldDB" id="A0A7T4US15"/>
<keyword evidence="3 5" id="KW-0133">Cell shape</keyword>
<evidence type="ECO:0000259" key="8">
    <source>
        <dbReference type="Pfam" id="PF04085"/>
    </source>
</evidence>
<evidence type="ECO:0000313" key="9">
    <source>
        <dbReference type="EMBL" id="QQD20062.1"/>
    </source>
</evidence>
<evidence type="ECO:0000256" key="1">
    <source>
        <dbReference type="ARBA" id="ARBA00009369"/>
    </source>
</evidence>
<dbReference type="PIRSF" id="PIRSF038471">
    <property type="entry name" value="MreC"/>
    <property type="match status" value="1"/>
</dbReference>
<evidence type="ECO:0000256" key="7">
    <source>
        <dbReference type="SAM" id="MobiDB-lite"/>
    </source>
</evidence>
<name>A0A7T4US15_9GAMM</name>
<feature type="coiled-coil region" evidence="6">
    <location>
        <begin position="70"/>
        <end position="97"/>
    </location>
</feature>
<protein>
    <recommendedName>
        <fullName evidence="2 5">Cell shape-determining protein MreC</fullName>
    </recommendedName>
    <alternativeName>
        <fullName evidence="4 5">Cell shape protein MreC</fullName>
    </alternativeName>
</protein>
<proteinExistence type="inferred from homology"/>